<dbReference type="SMART" id="SM00250">
    <property type="entry name" value="PLEC"/>
    <property type="match status" value="5"/>
</dbReference>
<dbReference type="EMBL" id="PGGH01219276">
    <property type="protein sequence ID" value="NIG60808.1"/>
    <property type="molecule type" value="Genomic_DNA"/>
</dbReference>
<dbReference type="InterPro" id="IPR035915">
    <property type="entry name" value="Plakin_repeat_sf"/>
</dbReference>
<feature type="region of interest" description="Disordered" evidence="3">
    <location>
        <begin position="1"/>
        <end position="23"/>
    </location>
</feature>
<dbReference type="Pfam" id="PF00681">
    <property type="entry name" value="Plectin"/>
    <property type="match status" value="2"/>
</dbReference>
<sequence>MDWLLGPGGNNYRSPGGFRQQKGADGGPWLSKFCAMNSHVSPLNLLVTNGPETAVVPETVKAVLGTGTPSGPQAKAATSTQARSLAGVYVEALGQAQRLSLRCHEAGSPALWARAGSAGGPGGPRQGQLRLVSEALQRGLATGKEVVDRALGWSWLEAQRATGVLVDPIQGVRVAPELACQQSLLDQDMVWAVGAWAPLKCPRLPGPQHAGAAAIPGAARQVCAGPQHGAGPAAPQDHFPYAAWGTELGQAAGGGGPGRGDGPDLREGRLAVPDVGARTEAQRHPQGTGGVAGVVLLPAGHKKSFFQASAEHLLPMGATLPVLEAQDATCMLVDPATGRQLWVDEVVSAGLFGPELHRQLLAAEQVVTGYHDPFGGIRIPLFQAMKRELVDRPPALRLLVTQLATGSLVCPAGRLRLPLEATLHFGCLDKESQQHLSQVAGFSDPGMQESLSCGQLLAHCVTDPETGLAFLPISVGSPGEEPQGPPFTEHSTWQALRAAVAAVSVGKFQGRPVLLRELLFSEAVPVEQRVTLTQQYKDGALSVEELAAAPRATHEQAAATARTTLAG</sequence>
<dbReference type="InterPro" id="IPR043197">
    <property type="entry name" value="Plakin"/>
</dbReference>
<dbReference type="SUPFAM" id="SSF75399">
    <property type="entry name" value="Plakin repeat"/>
    <property type="match status" value="2"/>
</dbReference>
<name>A0ABX0S6X8_PONBL</name>
<evidence type="ECO:0000256" key="1">
    <source>
        <dbReference type="ARBA" id="ARBA00022553"/>
    </source>
</evidence>
<keyword evidence="5" id="KW-1185">Reference proteome</keyword>
<proteinExistence type="predicted"/>
<reference evidence="4" key="1">
    <citation type="submission" date="2018-05" db="EMBL/GenBank/DDBJ databases">
        <authorList>
            <person name="Pedro S.L.S."/>
            <person name="Freitas R.C."/>
            <person name="Barreto A.S."/>
            <person name="Lima A.O.S."/>
        </authorList>
    </citation>
    <scope>NUCLEOTIDE SEQUENCE</scope>
    <source>
        <strain evidence="4">BP203</strain>
        <tissue evidence="4">Muscle</tissue>
    </source>
</reference>
<protein>
    <submittedName>
        <fullName evidence="4">Epiplakin</fullName>
    </submittedName>
</protein>
<keyword evidence="1" id="KW-0597">Phosphoprotein</keyword>
<dbReference type="Gene3D" id="3.90.1290.10">
    <property type="entry name" value="Plakin repeat"/>
    <property type="match status" value="2"/>
</dbReference>
<evidence type="ECO:0000256" key="2">
    <source>
        <dbReference type="ARBA" id="ARBA00022737"/>
    </source>
</evidence>
<evidence type="ECO:0000256" key="3">
    <source>
        <dbReference type="SAM" id="MobiDB-lite"/>
    </source>
</evidence>
<evidence type="ECO:0000313" key="4">
    <source>
        <dbReference type="EMBL" id="NIG60808.1"/>
    </source>
</evidence>
<comment type="caution">
    <text evidence="4">The sequence shown here is derived from an EMBL/GenBank/DDBJ whole genome shotgun (WGS) entry which is preliminary data.</text>
</comment>
<dbReference type="PANTHER" id="PTHR23169:SF21">
    <property type="entry name" value="EPIPLAKIN"/>
    <property type="match status" value="1"/>
</dbReference>
<dbReference type="Proteomes" id="UP001165941">
    <property type="component" value="Unassembled WGS sequence"/>
</dbReference>
<gene>
    <name evidence="4" type="ORF">BU61_8785</name>
</gene>
<evidence type="ECO:0000313" key="5">
    <source>
        <dbReference type="Proteomes" id="UP001165941"/>
    </source>
</evidence>
<dbReference type="InterPro" id="IPR001101">
    <property type="entry name" value="Plectin_repeat"/>
</dbReference>
<accession>A0ABX0S6X8</accession>
<keyword evidence="2" id="KW-0677">Repeat</keyword>
<organism evidence="4 5">
    <name type="scientific">Pontoporia blainvillei</name>
    <name type="common">Franciscana</name>
    <name type="synonym">Delphinus blainvillei</name>
    <dbReference type="NCBI Taxonomy" id="48723"/>
    <lineage>
        <taxon>Eukaryota</taxon>
        <taxon>Metazoa</taxon>
        <taxon>Chordata</taxon>
        <taxon>Craniata</taxon>
        <taxon>Vertebrata</taxon>
        <taxon>Euteleostomi</taxon>
        <taxon>Mammalia</taxon>
        <taxon>Eutheria</taxon>
        <taxon>Laurasiatheria</taxon>
        <taxon>Artiodactyla</taxon>
        <taxon>Whippomorpha</taxon>
        <taxon>Cetacea</taxon>
        <taxon>Odontoceti</taxon>
        <taxon>Pontoporiidae</taxon>
        <taxon>Pontoporia</taxon>
    </lineage>
</organism>
<dbReference type="PANTHER" id="PTHR23169">
    <property type="entry name" value="ENVOPLAKIN"/>
    <property type="match status" value="1"/>
</dbReference>